<dbReference type="VEuPathDB" id="FungiDB:MGYG_04923"/>
<proteinExistence type="predicted"/>
<dbReference type="OMA" id="NSEVYHA"/>
<keyword evidence="4" id="KW-1185">Reference proteome</keyword>
<dbReference type="EMBL" id="DS989825">
    <property type="protein sequence ID" value="EFR01923.1"/>
    <property type="molecule type" value="Genomic_DNA"/>
</dbReference>
<evidence type="ECO:0000256" key="1">
    <source>
        <dbReference type="SAM" id="MobiDB-lite"/>
    </source>
</evidence>
<dbReference type="OrthoDB" id="10462239at2759"/>
<dbReference type="RefSeq" id="XP_003172334.1">
    <property type="nucleotide sequence ID" value="XM_003172286.1"/>
</dbReference>
<gene>
    <name evidence="3" type="ORF">MGYG_04923</name>
</gene>
<dbReference type="Proteomes" id="UP000002669">
    <property type="component" value="Unassembled WGS sequence"/>
</dbReference>
<evidence type="ECO:0000256" key="2">
    <source>
        <dbReference type="SAM" id="Phobius"/>
    </source>
</evidence>
<evidence type="ECO:0000313" key="4">
    <source>
        <dbReference type="Proteomes" id="UP000002669"/>
    </source>
</evidence>
<reference evidence="4" key="1">
    <citation type="journal article" date="2012" name="MBio">
        <title>Comparative genome analysis of Trichophyton rubrum and related dermatophytes reveals candidate genes involved in infection.</title>
        <authorList>
            <person name="Martinez D.A."/>
            <person name="Oliver B.G."/>
            <person name="Graeser Y."/>
            <person name="Goldberg J.M."/>
            <person name="Li W."/>
            <person name="Martinez-Rossi N.M."/>
            <person name="Monod M."/>
            <person name="Shelest E."/>
            <person name="Barton R.C."/>
            <person name="Birch E."/>
            <person name="Brakhage A.A."/>
            <person name="Chen Z."/>
            <person name="Gurr S.J."/>
            <person name="Heiman D."/>
            <person name="Heitman J."/>
            <person name="Kosti I."/>
            <person name="Rossi A."/>
            <person name="Saif S."/>
            <person name="Samalova M."/>
            <person name="Saunders C.W."/>
            <person name="Shea T."/>
            <person name="Summerbell R.C."/>
            <person name="Xu J."/>
            <person name="Young S."/>
            <person name="Zeng Q."/>
            <person name="Birren B.W."/>
            <person name="Cuomo C.A."/>
            <person name="White T.C."/>
        </authorList>
    </citation>
    <scope>NUCLEOTIDE SEQUENCE [LARGE SCALE GENOMIC DNA]</scope>
    <source>
        <strain evidence="4">ATCC MYA-4604 / CBS 118893</strain>
    </source>
</reference>
<protein>
    <submittedName>
        <fullName evidence="3">Uncharacterized protein</fullName>
    </submittedName>
</protein>
<dbReference type="HOGENOM" id="CLU_1116431_0_0_1"/>
<accession>E4UXH5</accession>
<dbReference type="GeneID" id="10027603"/>
<organism evidence="4">
    <name type="scientific">Arthroderma gypseum (strain ATCC MYA-4604 / CBS 118893)</name>
    <name type="common">Microsporum gypseum</name>
    <dbReference type="NCBI Taxonomy" id="535722"/>
    <lineage>
        <taxon>Eukaryota</taxon>
        <taxon>Fungi</taxon>
        <taxon>Dikarya</taxon>
        <taxon>Ascomycota</taxon>
        <taxon>Pezizomycotina</taxon>
        <taxon>Eurotiomycetes</taxon>
        <taxon>Eurotiomycetidae</taxon>
        <taxon>Onygenales</taxon>
        <taxon>Arthrodermataceae</taxon>
        <taxon>Nannizzia</taxon>
    </lineage>
</organism>
<keyword evidence="2" id="KW-1133">Transmembrane helix</keyword>
<feature type="transmembrane region" description="Helical" evidence="2">
    <location>
        <begin position="240"/>
        <end position="258"/>
    </location>
</feature>
<keyword evidence="2" id="KW-0472">Membrane</keyword>
<sequence length="259" mass="28693">MAKGSETPPREGKPSESRFYAVNPLNLRKRSSPRDENESSGRGKISVPQLVMDAGHAAQQARGIQPTHRPTADELLNHPILRNDGCHNAPETQEAVAPGPEPLYHSEPCHCPDEPSSSRNPDPFRVINPHTSEEESSERSAFNHMVYPTETWGRHSGSHANIPATPWQPLLTTPRRTSVLGTEPRVAVNITQNSNNKPSKVFKVTQAAQEPGDLEGPLARIPRPIEVVHVHTYPMLFFEMGLYSVLLSLLIAQLILWVI</sequence>
<name>E4UXH5_ARTGP</name>
<dbReference type="InParanoid" id="E4UXH5"/>
<keyword evidence="2" id="KW-0812">Transmembrane</keyword>
<dbReference type="AlphaFoldDB" id="E4UXH5"/>
<feature type="compositionally biased region" description="Basic and acidic residues" evidence="1">
    <location>
        <begin position="32"/>
        <end position="41"/>
    </location>
</feature>
<dbReference type="eggNOG" id="ENOG502RQXT">
    <property type="taxonomic scope" value="Eukaryota"/>
</dbReference>
<evidence type="ECO:0000313" key="3">
    <source>
        <dbReference type="EMBL" id="EFR01923.1"/>
    </source>
</evidence>
<feature type="region of interest" description="Disordered" evidence="1">
    <location>
        <begin position="1"/>
        <end position="140"/>
    </location>
</feature>